<evidence type="ECO:0000259" key="3">
    <source>
        <dbReference type="PROSITE" id="PS50937"/>
    </source>
</evidence>
<dbReference type="InterPro" id="IPR009061">
    <property type="entry name" value="DNA-bd_dom_put_sf"/>
</dbReference>
<dbReference type="InterPro" id="IPR047057">
    <property type="entry name" value="MerR_fam"/>
</dbReference>
<feature type="coiled-coil region" evidence="2">
    <location>
        <begin position="79"/>
        <end position="110"/>
    </location>
</feature>
<dbReference type="AlphaFoldDB" id="A0A923NAW4"/>
<dbReference type="SUPFAM" id="SSF46955">
    <property type="entry name" value="Putative DNA-binding domain"/>
    <property type="match status" value="1"/>
</dbReference>
<dbReference type="PANTHER" id="PTHR30204:SF96">
    <property type="entry name" value="CHROMOSOME-ANCHORING PROTEIN RACA"/>
    <property type="match status" value="1"/>
</dbReference>
<dbReference type="GO" id="GO:0003677">
    <property type="term" value="F:DNA binding"/>
    <property type="evidence" value="ECO:0007669"/>
    <property type="project" value="UniProtKB-KW"/>
</dbReference>
<gene>
    <name evidence="4" type="ORF">H8876_01430</name>
</gene>
<keyword evidence="5" id="KW-1185">Reference proteome</keyword>
<sequence length="412" mass="47745">MKIGDFAKKYGLNITTVRYYVERALLTPERKNNQYVFTPSCMEDMEKILKYKSFRFSLEEIELLFFLEKTTKFRDETVLGIFSRLLKQKQAELEKEEEKIHDTIGELKAEIRSFSQINYELDHSANGIPFTFLPYLACPDCGRPLKLESASISDNKICDGEFLCECGYKNELKDGVILCDGYAEDTPFKAFENIDLVSAVTEELGNEFRTLIDKTYMWMYHQMTDHVDMEGSINIMGGPFSGNYFSRYCQKFSRDAIFIINDPSLKRIRKLQEYMKEFDCQTVYLAGDLNRLPLRENSIDVYLDDFSSNNCIFTYNKSQYDKITPLIRKTGCAVGLFADYRKCPKSLRTFQEDQPDFIPEKMTFAHVKADLLEGGMEIDDQKQIGSTTGKEKQFQRQVGNETIGLMGYRAIK</sequence>
<dbReference type="PROSITE" id="PS50937">
    <property type="entry name" value="HTH_MERR_2"/>
    <property type="match status" value="1"/>
</dbReference>
<reference evidence="4" key="1">
    <citation type="submission" date="2020-08" db="EMBL/GenBank/DDBJ databases">
        <authorList>
            <person name="Liu C."/>
            <person name="Sun Q."/>
        </authorList>
    </citation>
    <scope>NUCLEOTIDE SEQUENCE</scope>
    <source>
        <strain evidence="4">BX16</strain>
    </source>
</reference>
<accession>A0A923NAW4</accession>
<protein>
    <submittedName>
        <fullName evidence="4">MerR family transcriptional regulator</fullName>
    </submittedName>
</protein>
<dbReference type="InterPro" id="IPR000551">
    <property type="entry name" value="MerR-type_HTH_dom"/>
</dbReference>
<evidence type="ECO:0000313" key="4">
    <source>
        <dbReference type="EMBL" id="MBC5998684.1"/>
    </source>
</evidence>
<keyword evidence="2" id="KW-0175">Coiled coil</keyword>
<dbReference type="EMBL" id="JACRWC010000028">
    <property type="protein sequence ID" value="MBC5998684.1"/>
    <property type="molecule type" value="Genomic_DNA"/>
</dbReference>
<keyword evidence="1" id="KW-0238">DNA-binding</keyword>
<comment type="caution">
    <text evidence="4">The sequence shown here is derived from an EMBL/GenBank/DDBJ whole genome shotgun (WGS) entry which is preliminary data.</text>
</comment>
<feature type="domain" description="HTH merR-type" evidence="3">
    <location>
        <begin position="1"/>
        <end position="35"/>
    </location>
</feature>
<dbReference type="GO" id="GO:0003700">
    <property type="term" value="F:DNA-binding transcription factor activity"/>
    <property type="evidence" value="ECO:0007669"/>
    <property type="project" value="InterPro"/>
</dbReference>
<proteinExistence type="predicted"/>
<evidence type="ECO:0000256" key="2">
    <source>
        <dbReference type="SAM" id="Coils"/>
    </source>
</evidence>
<dbReference type="SMART" id="SM00422">
    <property type="entry name" value="HTH_MERR"/>
    <property type="match status" value="1"/>
</dbReference>
<dbReference type="PANTHER" id="PTHR30204">
    <property type="entry name" value="REDOX-CYCLING DRUG-SENSING TRANSCRIPTIONAL ACTIVATOR SOXR"/>
    <property type="match status" value="1"/>
</dbReference>
<dbReference type="Proteomes" id="UP000644115">
    <property type="component" value="Unassembled WGS sequence"/>
</dbReference>
<dbReference type="Pfam" id="PF13411">
    <property type="entry name" value="MerR_1"/>
    <property type="match status" value="1"/>
</dbReference>
<organism evidence="4 5">
    <name type="scientific">Lentihominibacter faecis</name>
    <dbReference type="NCBI Taxonomy" id="2764712"/>
    <lineage>
        <taxon>Bacteria</taxon>
        <taxon>Bacillati</taxon>
        <taxon>Bacillota</taxon>
        <taxon>Clostridia</taxon>
        <taxon>Peptostreptococcales</taxon>
        <taxon>Anaerovoracaceae</taxon>
        <taxon>Lentihominibacter</taxon>
    </lineage>
</organism>
<dbReference type="RefSeq" id="WP_249286237.1">
    <property type="nucleotide sequence ID" value="NZ_JACRWC010000028.1"/>
</dbReference>
<evidence type="ECO:0000313" key="5">
    <source>
        <dbReference type="Proteomes" id="UP000644115"/>
    </source>
</evidence>
<evidence type="ECO:0000256" key="1">
    <source>
        <dbReference type="ARBA" id="ARBA00023125"/>
    </source>
</evidence>
<name>A0A923NAW4_9FIRM</name>
<dbReference type="Gene3D" id="1.10.1660.10">
    <property type="match status" value="1"/>
</dbReference>